<organism evidence="2 3">
    <name type="scientific">Lactuca saligna</name>
    <name type="common">Willowleaf lettuce</name>
    <dbReference type="NCBI Taxonomy" id="75948"/>
    <lineage>
        <taxon>Eukaryota</taxon>
        <taxon>Viridiplantae</taxon>
        <taxon>Streptophyta</taxon>
        <taxon>Embryophyta</taxon>
        <taxon>Tracheophyta</taxon>
        <taxon>Spermatophyta</taxon>
        <taxon>Magnoliopsida</taxon>
        <taxon>eudicotyledons</taxon>
        <taxon>Gunneridae</taxon>
        <taxon>Pentapetalae</taxon>
        <taxon>asterids</taxon>
        <taxon>campanulids</taxon>
        <taxon>Asterales</taxon>
        <taxon>Asteraceae</taxon>
        <taxon>Cichorioideae</taxon>
        <taxon>Cichorieae</taxon>
        <taxon>Lactucinae</taxon>
        <taxon>Lactuca</taxon>
    </lineage>
</organism>
<feature type="chain" id="PRO_5041330096" evidence="1">
    <location>
        <begin position="26"/>
        <end position="179"/>
    </location>
</feature>
<dbReference type="GO" id="GO:0051879">
    <property type="term" value="F:Hsp90 protein binding"/>
    <property type="evidence" value="ECO:0007669"/>
    <property type="project" value="TreeGrafter"/>
</dbReference>
<dbReference type="GO" id="GO:0051083">
    <property type="term" value="P:'de novo' cotranslational protein folding"/>
    <property type="evidence" value="ECO:0007669"/>
    <property type="project" value="TreeGrafter"/>
</dbReference>
<feature type="signal peptide" evidence="1">
    <location>
        <begin position="1"/>
        <end position="25"/>
    </location>
</feature>
<accession>A0AA35Z0V8</accession>
<dbReference type="EMBL" id="OX465081">
    <property type="protein sequence ID" value="CAI9283785.1"/>
    <property type="molecule type" value="Genomic_DNA"/>
</dbReference>
<sequence length="179" mass="20054">MMMWNGRRISFLRLQLRLCFQLCRGFDKKSHGVDFLGRDFIVLGKLIHMLGTCMKCSAMHPEASTLALPLLDMLSSRDISRHVEAYVRKSVLFAASCILVAVNPAYVASSLVEGSSEMSRGLEWVRTWAISVAESDTDKECYMMAMACLQLHSEIALQTSRALESSDTNTICYLTLKCV</sequence>
<dbReference type="PANTHER" id="PTHR15830:SF10">
    <property type="entry name" value="TELOMERE LENGTH REGULATION PROTEIN TEL2 HOMOLOG"/>
    <property type="match status" value="1"/>
</dbReference>
<keyword evidence="1" id="KW-0732">Signal</keyword>
<gene>
    <name evidence="2" type="ORF">LSALG_LOCUS23361</name>
</gene>
<dbReference type="AlphaFoldDB" id="A0AA35Z0V8"/>
<evidence type="ECO:0000256" key="1">
    <source>
        <dbReference type="SAM" id="SignalP"/>
    </source>
</evidence>
<dbReference type="GO" id="GO:0042162">
    <property type="term" value="F:telomeric DNA binding"/>
    <property type="evidence" value="ECO:0007669"/>
    <property type="project" value="TreeGrafter"/>
</dbReference>
<dbReference type="InterPro" id="IPR051970">
    <property type="entry name" value="TEL2_Regulation"/>
</dbReference>
<dbReference type="Proteomes" id="UP001177003">
    <property type="component" value="Chromosome 5"/>
</dbReference>
<protein>
    <submittedName>
        <fullName evidence="2">Uncharacterized protein</fullName>
    </submittedName>
</protein>
<name>A0AA35Z0V8_LACSI</name>
<proteinExistence type="predicted"/>
<evidence type="ECO:0000313" key="3">
    <source>
        <dbReference type="Proteomes" id="UP001177003"/>
    </source>
</evidence>
<reference evidence="2" key="1">
    <citation type="submission" date="2023-04" db="EMBL/GenBank/DDBJ databases">
        <authorList>
            <person name="Vijverberg K."/>
            <person name="Xiong W."/>
            <person name="Schranz E."/>
        </authorList>
    </citation>
    <scope>NUCLEOTIDE SEQUENCE</scope>
</reference>
<evidence type="ECO:0000313" key="2">
    <source>
        <dbReference type="EMBL" id="CAI9283785.1"/>
    </source>
</evidence>
<dbReference type="PANTHER" id="PTHR15830">
    <property type="entry name" value="TELOMERE LENGTH REGULATION PROTEIN TEL2 FAMILY MEMBER"/>
    <property type="match status" value="1"/>
</dbReference>
<keyword evidence="3" id="KW-1185">Reference proteome</keyword>
<dbReference type="GO" id="GO:0005829">
    <property type="term" value="C:cytosol"/>
    <property type="evidence" value="ECO:0007669"/>
    <property type="project" value="TreeGrafter"/>
</dbReference>